<feature type="region of interest" description="Disordered" evidence="1">
    <location>
        <begin position="929"/>
        <end position="974"/>
    </location>
</feature>
<feature type="domain" description="TrwC relaxase" evidence="2">
    <location>
        <begin position="11"/>
        <end position="279"/>
    </location>
</feature>
<dbReference type="Gene3D" id="3.40.50.300">
    <property type="entry name" value="P-loop containing nucleotide triphosphate hydrolases"/>
    <property type="match status" value="2"/>
</dbReference>
<dbReference type="NCBIfam" id="NF041492">
    <property type="entry name" value="MobF"/>
    <property type="match status" value="1"/>
</dbReference>
<protein>
    <submittedName>
        <fullName evidence="3">Conjugative relaxase domain-containing protein, TrwC/TraI family</fullName>
    </submittedName>
</protein>
<keyword evidence="4" id="KW-1185">Reference proteome</keyword>
<dbReference type="EMBL" id="OBMI01000003">
    <property type="protein sequence ID" value="SOB88045.1"/>
    <property type="molecule type" value="Genomic_DNA"/>
</dbReference>
<gene>
    <name evidence="3" type="ORF">SAMN06297144_3183</name>
</gene>
<sequence length="974" mass="103921">MLSVASVRSAKGAAGYFAADNYYAATEPEAAGEWVGKGAAALGLTAKVDQAVFEALLKGTLPNGAQVGVADRHSAGVDLTFSLPKSWSLLALVGGDRRIIEAYRAAVKDTLAWAERNAAETRMEVRGTEKVVPTGNLVAALFEHNTSRAHDPQAHLHAVVANVTQGPDGKWRALHNGKLWQLNTLLNAVAMAGFRERVEALGYTLGDRSKHGNFEAAGLTRNMLMAFSTRRQQILAKVAELGNRSPAAFDAATLMTRPRKDAVQNHAAFYTAWRASAAEAGIDLQGLIAAADRGAAVDMSPWSRLAAFVGQTAARGRELVQAVQQKLGIEKSDRYLPRYTKAMSATEVAATHAVASAVRHLEEREAAFAKTDILKAALDTGLPVGIDAIERRVEALLATGQLVAGTGRRDQIVTTARAIETERAMLAAVELGRGGGACYVAADVAAARLDDAAQARSGITLNPGQHAAGVMLLNSKDRIVAIQGVAGAGKSSVLAPVADLIRQTGKSVLGLAVQNTLVQMLQRETGIESMTVARFLKAHEGLLSPNPDRVRLASARASLGGAALLVDEASMLSNGDHLKLVQLANLIGIGRMAFVGDARQLGAVDAGKPFSVMQQAGAPTAQMSQNLRARGEAVRIAAAAAQIGAIDRAMEALESCTIEAPERASAEAAERWLALAPADRERTAIYASGRRLRAEVNEKVQQGLVDRGDIGTDKLAVTVLDRVSVTGEELRYPHSYAEGMVVEISRAQVAQRLPRARAVVERVDAGRGTVTLRLSGGAERTFRPDRLRIRAGESPLQLYEAKALELHERDRIRWTANDHDRGLFNADQARITAIASGKVMLETSQGRSVTLKPNDPMLQRLDLAYALNAHMAQGLTSDRGIAVIETRDTKLVNQQTFLVTVTRLRDSLTLVVDNAVRLERQLVRNAGGKTSALETSGKVLPASPEPARQATRNAKPEKAPDLEPGRTKPYDIGI</sequence>
<dbReference type="Gene3D" id="2.30.30.940">
    <property type="match status" value="1"/>
</dbReference>
<organism evidence="3 4">
    <name type="scientific">Sphingomonas guangdongensis</name>
    <dbReference type="NCBI Taxonomy" id="1141890"/>
    <lineage>
        <taxon>Bacteria</taxon>
        <taxon>Pseudomonadati</taxon>
        <taxon>Pseudomonadota</taxon>
        <taxon>Alphaproteobacteria</taxon>
        <taxon>Sphingomonadales</taxon>
        <taxon>Sphingomonadaceae</taxon>
        <taxon>Sphingomonas</taxon>
    </lineage>
</organism>
<dbReference type="Pfam" id="PF13604">
    <property type="entry name" value="AAA_30"/>
    <property type="match status" value="1"/>
</dbReference>
<evidence type="ECO:0000313" key="4">
    <source>
        <dbReference type="Proteomes" id="UP000219494"/>
    </source>
</evidence>
<dbReference type="Proteomes" id="UP000219494">
    <property type="component" value="Unassembled WGS sequence"/>
</dbReference>
<proteinExistence type="predicted"/>
<feature type="compositionally biased region" description="Basic and acidic residues" evidence="1">
    <location>
        <begin position="954"/>
        <end position="974"/>
    </location>
</feature>
<dbReference type="InterPro" id="IPR027417">
    <property type="entry name" value="P-loop_NTPase"/>
</dbReference>
<accession>A0A285R1T0</accession>
<dbReference type="OrthoDB" id="98563at2"/>
<name>A0A285R1T0_9SPHN</name>
<evidence type="ECO:0000259" key="2">
    <source>
        <dbReference type="Pfam" id="PF08751"/>
    </source>
</evidence>
<dbReference type="SUPFAM" id="SSF55464">
    <property type="entry name" value="Origin of replication-binding domain, RBD-like"/>
    <property type="match status" value="1"/>
</dbReference>
<dbReference type="RefSeq" id="WP_097064869.1">
    <property type="nucleotide sequence ID" value="NZ_OBMI01000003.1"/>
</dbReference>
<evidence type="ECO:0000313" key="3">
    <source>
        <dbReference type="EMBL" id="SOB88045.1"/>
    </source>
</evidence>
<dbReference type="SUPFAM" id="SSF52540">
    <property type="entry name" value="P-loop containing nucleoside triphosphate hydrolases"/>
    <property type="match status" value="2"/>
</dbReference>
<evidence type="ECO:0000256" key="1">
    <source>
        <dbReference type="SAM" id="MobiDB-lite"/>
    </source>
</evidence>
<dbReference type="InterPro" id="IPR014862">
    <property type="entry name" value="TrwC"/>
</dbReference>
<dbReference type="AlphaFoldDB" id="A0A285R1T0"/>
<dbReference type="InterPro" id="IPR014059">
    <property type="entry name" value="TraI/TrwC_relax"/>
</dbReference>
<dbReference type="NCBIfam" id="TIGR02686">
    <property type="entry name" value="relax_trwC"/>
    <property type="match status" value="1"/>
</dbReference>
<dbReference type="Pfam" id="PF08751">
    <property type="entry name" value="TrwC"/>
    <property type="match status" value="1"/>
</dbReference>
<reference evidence="3 4" key="1">
    <citation type="submission" date="2017-07" db="EMBL/GenBank/DDBJ databases">
        <authorList>
            <person name="Sun Z.S."/>
            <person name="Albrecht U."/>
            <person name="Echele G."/>
            <person name="Lee C.C."/>
        </authorList>
    </citation>
    <scope>NUCLEOTIDE SEQUENCE [LARGE SCALE GENOMIC DNA]</scope>
    <source>
        <strain evidence="3 4">CGMCC 1.12672</strain>
    </source>
</reference>